<dbReference type="EMBL" id="CP001322">
    <property type="protein sequence ID" value="ACL02600.1"/>
    <property type="molecule type" value="Genomic_DNA"/>
</dbReference>
<dbReference type="CDD" id="cd00082">
    <property type="entry name" value="HisKA"/>
    <property type="match status" value="1"/>
</dbReference>
<dbReference type="InterPro" id="IPR003594">
    <property type="entry name" value="HATPase_dom"/>
</dbReference>
<evidence type="ECO:0000313" key="14">
    <source>
        <dbReference type="Proteomes" id="UP000000739"/>
    </source>
</evidence>
<feature type="domain" description="Histidine kinase" evidence="11">
    <location>
        <begin position="212"/>
        <end position="436"/>
    </location>
</feature>
<dbReference type="InterPro" id="IPR001789">
    <property type="entry name" value="Sig_transdc_resp-reg_receiver"/>
</dbReference>
<dbReference type="SUPFAM" id="SSF55785">
    <property type="entry name" value="PYP-like sensor domain (PAS domain)"/>
    <property type="match status" value="1"/>
</dbReference>
<protein>
    <recommendedName>
        <fullName evidence="2">histidine kinase</fullName>
        <ecNumber evidence="2">2.7.13.3</ecNumber>
    </recommendedName>
</protein>
<dbReference type="InterPro" id="IPR036097">
    <property type="entry name" value="HisK_dim/P_sf"/>
</dbReference>
<dbReference type="InterPro" id="IPR013767">
    <property type="entry name" value="PAS_fold"/>
</dbReference>
<dbReference type="GO" id="GO:0000155">
    <property type="term" value="F:phosphorelay sensor kinase activity"/>
    <property type="evidence" value="ECO:0007669"/>
    <property type="project" value="InterPro"/>
</dbReference>
<dbReference type="SMART" id="SM00091">
    <property type="entry name" value="PAS"/>
    <property type="match status" value="1"/>
</dbReference>
<evidence type="ECO:0000256" key="5">
    <source>
        <dbReference type="ARBA" id="ARBA00022741"/>
    </source>
</evidence>
<dbReference type="SMART" id="SM00387">
    <property type="entry name" value="HATPase_c"/>
    <property type="match status" value="1"/>
</dbReference>
<evidence type="ECO:0000256" key="6">
    <source>
        <dbReference type="ARBA" id="ARBA00022777"/>
    </source>
</evidence>
<dbReference type="SUPFAM" id="SSF55874">
    <property type="entry name" value="ATPase domain of HSP90 chaperone/DNA topoisomerase II/histidine kinase"/>
    <property type="match status" value="1"/>
</dbReference>
<dbReference type="InterPro" id="IPR036890">
    <property type="entry name" value="HATPase_C_sf"/>
</dbReference>
<dbReference type="Pfam" id="PF00072">
    <property type="entry name" value="Response_reg"/>
    <property type="match status" value="1"/>
</dbReference>
<dbReference type="InterPro" id="IPR005467">
    <property type="entry name" value="His_kinase_dom"/>
</dbReference>
<comment type="catalytic activity">
    <reaction evidence="1">
        <text>ATP + protein L-histidine = ADP + protein N-phospho-L-histidine.</text>
        <dbReference type="EC" id="2.7.13.3"/>
    </reaction>
</comment>
<evidence type="ECO:0000256" key="9">
    <source>
        <dbReference type="PROSITE-ProRule" id="PRU00169"/>
    </source>
</evidence>
<accession>B8FI33</accession>
<dbReference type="PRINTS" id="PR00344">
    <property type="entry name" value="BCTRLSENSOR"/>
</dbReference>
<keyword evidence="5" id="KW-0547">Nucleotide-binding</keyword>
<dbReference type="SUPFAM" id="SSF47384">
    <property type="entry name" value="Homodimeric domain of signal transducing histidine kinase"/>
    <property type="match status" value="1"/>
</dbReference>
<dbReference type="Pfam" id="PF00989">
    <property type="entry name" value="PAS"/>
    <property type="match status" value="1"/>
</dbReference>
<keyword evidence="6 13" id="KW-0418">Kinase</keyword>
<evidence type="ECO:0000256" key="2">
    <source>
        <dbReference type="ARBA" id="ARBA00012438"/>
    </source>
</evidence>
<dbReference type="PROSITE" id="PS50109">
    <property type="entry name" value="HIS_KIN"/>
    <property type="match status" value="1"/>
</dbReference>
<reference evidence="13 14" key="1">
    <citation type="journal article" date="2012" name="Environ. Microbiol.">
        <title>The genome sequence of Desulfatibacillum alkenivorans AK-01: a blueprint for anaerobic alkane oxidation.</title>
        <authorList>
            <person name="Callaghan A.V."/>
            <person name="Morris B.E."/>
            <person name="Pereira I.A."/>
            <person name="McInerney M.J."/>
            <person name="Austin R.N."/>
            <person name="Groves J.T."/>
            <person name="Kukor J.J."/>
            <person name="Suflita J.M."/>
            <person name="Young L.Y."/>
            <person name="Zylstra G.J."/>
            <person name="Wawrik B."/>
        </authorList>
    </citation>
    <scope>NUCLEOTIDE SEQUENCE [LARGE SCALE GENOMIC DNA]</scope>
    <source>
        <strain evidence="13 14">AK-01</strain>
    </source>
</reference>
<dbReference type="SUPFAM" id="SSF52172">
    <property type="entry name" value="CheY-like"/>
    <property type="match status" value="1"/>
</dbReference>
<evidence type="ECO:0000256" key="1">
    <source>
        <dbReference type="ARBA" id="ARBA00000085"/>
    </source>
</evidence>
<dbReference type="Proteomes" id="UP000000739">
    <property type="component" value="Chromosome"/>
</dbReference>
<keyword evidence="4" id="KW-0808">Transferase</keyword>
<evidence type="ECO:0000313" key="13">
    <source>
        <dbReference type="EMBL" id="ACL02600.1"/>
    </source>
</evidence>
<dbReference type="eggNOG" id="COG4191">
    <property type="taxonomic scope" value="Bacteria"/>
</dbReference>
<dbReference type="RefSeq" id="WP_012610038.1">
    <property type="nucleotide sequence ID" value="NC_011768.1"/>
</dbReference>
<dbReference type="CDD" id="cd00156">
    <property type="entry name" value="REC"/>
    <property type="match status" value="1"/>
</dbReference>
<dbReference type="GO" id="GO:0005524">
    <property type="term" value="F:ATP binding"/>
    <property type="evidence" value="ECO:0007669"/>
    <property type="project" value="UniProtKB-KW"/>
</dbReference>
<dbReference type="NCBIfam" id="TIGR00229">
    <property type="entry name" value="sensory_box"/>
    <property type="match status" value="1"/>
</dbReference>
<evidence type="ECO:0000259" key="11">
    <source>
        <dbReference type="PROSITE" id="PS50109"/>
    </source>
</evidence>
<evidence type="ECO:0000256" key="3">
    <source>
        <dbReference type="ARBA" id="ARBA00022553"/>
    </source>
</evidence>
<dbReference type="SMART" id="SM00448">
    <property type="entry name" value="REC"/>
    <property type="match status" value="1"/>
</dbReference>
<evidence type="ECO:0000256" key="7">
    <source>
        <dbReference type="ARBA" id="ARBA00022840"/>
    </source>
</evidence>
<dbReference type="InterPro" id="IPR035965">
    <property type="entry name" value="PAS-like_dom_sf"/>
</dbReference>
<dbReference type="Pfam" id="PF00512">
    <property type="entry name" value="HisKA"/>
    <property type="match status" value="1"/>
</dbReference>
<dbReference type="PANTHER" id="PTHR43065">
    <property type="entry name" value="SENSOR HISTIDINE KINASE"/>
    <property type="match status" value="1"/>
</dbReference>
<gene>
    <name evidence="13" type="ordered locus">Dalk_0895</name>
</gene>
<keyword evidence="7" id="KW-0067">ATP-binding</keyword>
<dbReference type="GO" id="GO:0006355">
    <property type="term" value="P:regulation of DNA-templated transcription"/>
    <property type="evidence" value="ECO:0007669"/>
    <property type="project" value="InterPro"/>
</dbReference>
<dbReference type="eggNOG" id="COG2204">
    <property type="taxonomic scope" value="Bacteria"/>
</dbReference>
<dbReference type="PROSITE" id="PS50110">
    <property type="entry name" value="RESPONSE_REGULATORY"/>
    <property type="match status" value="1"/>
</dbReference>
<dbReference type="InterPro" id="IPR003661">
    <property type="entry name" value="HisK_dim/P_dom"/>
</dbReference>
<dbReference type="Gene3D" id="3.30.450.20">
    <property type="entry name" value="PAS domain"/>
    <property type="match status" value="1"/>
</dbReference>
<feature type="domain" description="Response regulatory" evidence="12">
    <location>
        <begin position="457"/>
        <end position="573"/>
    </location>
</feature>
<keyword evidence="8" id="KW-0902">Two-component regulatory system</keyword>
<sequence length="577" mass="64614">MTETIFDREQARELRRIAEEKAARRRPAVEDLSPEEVRRLLHELQVHQIELEMQNEELRRTQLELESSREMYFDLYDLAPVGYCTISEKGLILEANMTAASLLGAARGSLITEPFSRYIFPGDQDIYYNHRKTLFKTRSPQVCELRLLDAEKNPKWSRLEAAVAQTKDGNPVCRMVISDIDAHKQAEEKQQNLEDQLHHAQKMESVGRLAGGVAHDFNNMLMIIIGYADLLLADKHPNDPEQDPLKQILSAAVRARNLTKQLLSFARKQVMTLKPMDLNEVIRGFRQMMNRMVGEDVAVDFALEETPLWVKADVSLIEQILMNMAVNAKDAMPRGGRLLFETMTVELDEPGICSNCLEVTPGRYALLKISDTGLGMDPETAQNCFEPFFTTKAMGKGTGLGLSTVYGIVKQHLGDVKVLSQPGTGTTFMIYLPIGAQAPVPLPSPEKARDDVPGKSTIMVIEDEAAVRRLACKILRRKGYNVIESEDGESALSFACAYNKPIHLVLSDVIMPGLKGPEIMNGIIKYHPEAKALFMSGYSEEHISSENNQKYNHPFISKPFSGSQLLAEVAKILSVIQ</sequence>
<evidence type="ECO:0000256" key="10">
    <source>
        <dbReference type="SAM" id="Coils"/>
    </source>
</evidence>
<dbReference type="SMART" id="SM00388">
    <property type="entry name" value="HisKA"/>
    <property type="match status" value="1"/>
</dbReference>
<feature type="modified residue" description="4-aspartylphosphate" evidence="9">
    <location>
        <position position="508"/>
    </location>
</feature>
<dbReference type="Gene3D" id="1.10.287.130">
    <property type="match status" value="1"/>
</dbReference>
<dbReference type="EC" id="2.7.13.3" evidence="2"/>
<feature type="coiled-coil region" evidence="10">
    <location>
        <begin position="37"/>
        <end position="71"/>
    </location>
</feature>
<evidence type="ECO:0000256" key="4">
    <source>
        <dbReference type="ARBA" id="ARBA00022679"/>
    </source>
</evidence>
<dbReference type="CDD" id="cd00130">
    <property type="entry name" value="PAS"/>
    <property type="match status" value="1"/>
</dbReference>
<evidence type="ECO:0000259" key="12">
    <source>
        <dbReference type="PROSITE" id="PS50110"/>
    </source>
</evidence>
<dbReference type="InterPro" id="IPR004358">
    <property type="entry name" value="Sig_transdc_His_kin-like_C"/>
</dbReference>
<keyword evidence="10" id="KW-0175">Coiled coil</keyword>
<dbReference type="Gene3D" id="3.40.50.2300">
    <property type="match status" value="1"/>
</dbReference>
<keyword evidence="14" id="KW-1185">Reference proteome</keyword>
<dbReference type="HOGENOM" id="CLU_000445_114_51_7"/>
<name>B8FI33_DESAL</name>
<dbReference type="Gene3D" id="3.30.565.10">
    <property type="entry name" value="Histidine kinase-like ATPase, C-terminal domain"/>
    <property type="match status" value="1"/>
</dbReference>
<dbReference type="InterPro" id="IPR000014">
    <property type="entry name" value="PAS"/>
</dbReference>
<evidence type="ECO:0000256" key="8">
    <source>
        <dbReference type="ARBA" id="ARBA00023012"/>
    </source>
</evidence>
<dbReference type="PANTHER" id="PTHR43065:SF42">
    <property type="entry name" value="TWO-COMPONENT SENSOR PPRA"/>
    <property type="match status" value="1"/>
</dbReference>
<dbReference type="KEGG" id="dal:Dalk_0895"/>
<dbReference type="InterPro" id="IPR011006">
    <property type="entry name" value="CheY-like_superfamily"/>
</dbReference>
<proteinExistence type="predicted"/>
<organism evidence="13 14">
    <name type="scientific">Desulfatibacillum aliphaticivorans</name>
    <dbReference type="NCBI Taxonomy" id="218208"/>
    <lineage>
        <taxon>Bacteria</taxon>
        <taxon>Pseudomonadati</taxon>
        <taxon>Thermodesulfobacteriota</taxon>
        <taxon>Desulfobacteria</taxon>
        <taxon>Desulfobacterales</taxon>
        <taxon>Desulfatibacillaceae</taxon>
        <taxon>Desulfatibacillum</taxon>
    </lineage>
</organism>
<dbReference type="AlphaFoldDB" id="B8FI33"/>
<keyword evidence="3 9" id="KW-0597">Phosphoprotein</keyword>
<dbReference type="Pfam" id="PF02518">
    <property type="entry name" value="HATPase_c"/>
    <property type="match status" value="1"/>
</dbReference>